<keyword evidence="2" id="KW-1185">Reference proteome</keyword>
<organism evidence="1 2">
    <name type="scientific">Stachybotrys elegans</name>
    <dbReference type="NCBI Taxonomy" id="80388"/>
    <lineage>
        <taxon>Eukaryota</taxon>
        <taxon>Fungi</taxon>
        <taxon>Dikarya</taxon>
        <taxon>Ascomycota</taxon>
        <taxon>Pezizomycotina</taxon>
        <taxon>Sordariomycetes</taxon>
        <taxon>Hypocreomycetidae</taxon>
        <taxon>Hypocreales</taxon>
        <taxon>Stachybotryaceae</taxon>
        <taxon>Stachybotrys</taxon>
    </lineage>
</organism>
<evidence type="ECO:0000313" key="2">
    <source>
        <dbReference type="Proteomes" id="UP000813444"/>
    </source>
</evidence>
<evidence type="ECO:0000313" key="1">
    <source>
        <dbReference type="EMBL" id="KAH7316676.1"/>
    </source>
</evidence>
<accession>A0A8K0SUM3</accession>
<proteinExistence type="predicted"/>
<comment type="caution">
    <text evidence="1">The sequence shown here is derived from an EMBL/GenBank/DDBJ whole genome shotgun (WGS) entry which is preliminary data.</text>
</comment>
<dbReference type="EMBL" id="JAGPNK010000008">
    <property type="protein sequence ID" value="KAH7316676.1"/>
    <property type="molecule type" value="Genomic_DNA"/>
</dbReference>
<gene>
    <name evidence="1" type="ORF">B0I35DRAFT_512577</name>
</gene>
<dbReference type="Proteomes" id="UP000813444">
    <property type="component" value="Unassembled WGS sequence"/>
</dbReference>
<protein>
    <submittedName>
        <fullName evidence="1">Uncharacterized protein</fullName>
    </submittedName>
</protein>
<sequence length="101" mass="11367">MRPVRTVLSAGETALYRRPCRCRASIIRFGFRGEFLGVTFSQHINEGIGVQISQISITARCPRFIEFVGDGLNYDMYKSYEALFCFAYGVGKGFSATEYSL</sequence>
<reference evidence="1" key="1">
    <citation type="journal article" date="2021" name="Nat. Commun.">
        <title>Genetic determinants of endophytism in the Arabidopsis root mycobiome.</title>
        <authorList>
            <person name="Mesny F."/>
            <person name="Miyauchi S."/>
            <person name="Thiergart T."/>
            <person name="Pickel B."/>
            <person name="Atanasova L."/>
            <person name="Karlsson M."/>
            <person name="Huettel B."/>
            <person name="Barry K.W."/>
            <person name="Haridas S."/>
            <person name="Chen C."/>
            <person name="Bauer D."/>
            <person name="Andreopoulos W."/>
            <person name="Pangilinan J."/>
            <person name="LaButti K."/>
            <person name="Riley R."/>
            <person name="Lipzen A."/>
            <person name="Clum A."/>
            <person name="Drula E."/>
            <person name="Henrissat B."/>
            <person name="Kohler A."/>
            <person name="Grigoriev I.V."/>
            <person name="Martin F.M."/>
            <person name="Hacquard S."/>
        </authorList>
    </citation>
    <scope>NUCLEOTIDE SEQUENCE</scope>
    <source>
        <strain evidence="1">MPI-CAGE-CH-0235</strain>
    </source>
</reference>
<dbReference type="AlphaFoldDB" id="A0A8K0SUM3"/>
<name>A0A8K0SUM3_9HYPO</name>